<feature type="transmembrane region" description="Helical" evidence="1">
    <location>
        <begin position="238"/>
        <end position="256"/>
    </location>
</feature>
<evidence type="ECO:0000259" key="2">
    <source>
        <dbReference type="Pfam" id="PF04892"/>
    </source>
</evidence>
<dbReference type="EMBL" id="VTEQ01000002">
    <property type="protein sequence ID" value="TYS55019.1"/>
    <property type="molecule type" value="Genomic_DNA"/>
</dbReference>
<sequence length="270" mass="31135">MEQRQHPNQEMFGGTRMDQTIEDYIDRIVNKLDMDEIDRLELKEEMKGHIDLLKSDFIAQGLDSEAATKAALQSFGHEETLKDGLTESYSPFNKGVLLFLKLAGGAYALVLIWTLLLQRIVNNMVAYFSTPFYFNRYFWVPEGAGYFNLDSWVRNANVLPFHSLYEYTTRWDHFNVDIILTNTFGNILLYIPLGFFLPLFIMKGSRMMKVVKQAAILIFLVNLAQYVLHLGRFDVDDVILGTVGALIGYLIYRPFMRLSKGMASRRVVRS</sequence>
<organism evidence="3 4">
    <name type="scientific">Rossellomorea marisflavi</name>
    <dbReference type="NCBI Taxonomy" id="189381"/>
    <lineage>
        <taxon>Bacteria</taxon>
        <taxon>Bacillati</taxon>
        <taxon>Bacillota</taxon>
        <taxon>Bacilli</taxon>
        <taxon>Bacillales</taxon>
        <taxon>Bacillaceae</taxon>
        <taxon>Rossellomorea</taxon>
    </lineage>
</organism>
<dbReference type="InterPro" id="IPR053150">
    <property type="entry name" value="Teicoplanin_resist-assoc"/>
</dbReference>
<proteinExistence type="predicted"/>
<evidence type="ECO:0000313" key="3">
    <source>
        <dbReference type="EMBL" id="TYS55019.1"/>
    </source>
</evidence>
<feature type="transmembrane region" description="Helical" evidence="1">
    <location>
        <begin position="178"/>
        <end position="202"/>
    </location>
</feature>
<feature type="domain" description="VanZ-like" evidence="2">
    <location>
        <begin position="151"/>
        <end position="253"/>
    </location>
</feature>
<keyword evidence="1" id="KW-0812">Transmembrane</keyword>
<protein>
    <submittedName>
        <fullName evidence="3">VanZ family protein</fullName>
    </submittedName>
</protein>
<keyword evidence="1" id="KW-0472">Membrane</keyword>
<feature type="transmembrane region" description="Helical" evidence="1">
    <location>
        <begin position="214"/>
        <end position="232"/>
    </location>
</feature>
<dbReference type="NCBIfam" id="NF038403">
    <property type="entry name" value="perm_prefix_1"/>
    <property type="match status" value="1"/>
</dbReference>
<dbReference type="PANTHER" id="PTHR36834">
    <property type="entry name" value="MEMBRANE PROTEIN-RELATED"/>
    <property type="match status" value="1"/>
</dbReference>
<comment type="caution">
    <text evidence="3">The sequence shown here is derived from an EMBL/GenBank/DDBJ whole genome shotgun (WGS) entry which is preliminary data.</text>
</comment>
<evidence type="ECO:0000256" key="1">
    <source>
        <dbReference type="SAM" id="Phobius"/>
    </source>
</evidence>
<dbReference type="Proteomes" id="UP000322997">
    <property type="component" value="Unassembled WGS sequence"/>
</dbReference>
<name>A0A5D4RWB7_9BACI</name>
<accession>A0A5D4RWB7</accession>
<evidence type="ECO:0000313" key="4">
    <source>
        <dbReference type="Proteomes" id="UP000322997"/>
    </source>
</evidence>
<keyword evidence="1" id="KW-1133">Transmembrane helix</keyword>
<dbReference type="PANTHER" id="PTHR36834:SF1">
    <property type="entry name" value="INTEGRAL MEMBRANE PROTEIN"/>
    <property type="match status" value="1"/>
</dbReference>
<feature type="transmembrane region" description="Helical" evidence="1">
    <location>
        <begin position="96"/>
        <end position="116"/>
    </location>
</feature>
<dbReference type="InterPro" id="IPR047928">
    <property type="entry name" value="Perm_prefix_1"/>
</dbReference>
<reference evidence="3 4" key="1">
    <citation type="submission" date="2019-08" db="EMBL/GenBank/DDBJ databases">
        <title>Bacillus genomes from the desert of Cuatro Cienegas, Coahuila.</title>
        <authorList>
            <person name="Olmedo-Alvarez G."/>
        </authorList>
    </citation>
    <scope>NUCLEOTIDE SEQUENCE [LARGE SCALE GENOMIC DNA]</scope>
    <source>
        <strain evidence="3 4">CH108_3D</strain>
    </source>
</reference>
<dbReference type="InterPro" id="IPR006976">
    <property type="entry name" value="VanZ-like"/>
</dbReference>
<gene>
    <name evidence="3" type="ORF">FZC83_08715</name>
</gene>
<dbReference type="Pfam" id="PF04892">
    <property type="entry name" value="VanZ"/>
    <property type="match status" value="1"/>
</dbReference>
<dbReference type="AlphaFoldDB" id="A0A5D4RWB7"/>